<evidence type="ECO:0000313" key="2">
    <source>
        <dbReference type="EMBL" id="KAF6462307.1"/>
    </source>
</evidence>
<dbReference type="InParanoid" id="A0A7J8GQU3"/>
<comment type="caution">
    <text evidence="2">The sequence shown here is derived from an EMBL/GenBank/DDBJ whole genome shotgun (WGS) entry which is preliminary data.</text>
</comment>
<dbReference type="EMBL" id="JACASF010000008">
    <property type="protein sequence ID" value="KAF6462307.1"/>
    <property type="molecule type" value="Genomic_DNA"/>
</dbReference>
<reference evidence="2 3" key="1">
    <citation type="journal article" date="2020" name="Nature">
        <title>Six reference-quality genomes reveal evolution of bat adaptations.</title>
        <authorList>
            <person name="Jebb D."/>
            <person name="Huang Z."/>
            <person name="Pippel M."/>
            <person name="Hughes G.M."/>
            <person name="Lavrichenko K."/>
            <person name="Devanna P."/>
            <person name="Winkler S."/>
            <person name="Jermiin L.S."/>
            <person name="Skirmuntt E.C."/>
            <person name="Katzourakis A."/>
            <person name="Burkitt-Gray L."/>
            <person name="Ray D.A."/>
            <person name="Sullivan K.A.M."/>
            <person name="Roscito J.G."/>
            <person name="Kirilenko B.M."/>
            <person name="Davalos L.M."/>
            <person name="Corthals A.P."/>
            <person name="Power M.L."/>
            <person name="Jones G."/>
            <person name="Ransome R.D."/>
            <person name="Dechmann D.K.N."/>
            <person name="Locatelli A.G."/>
            <person name="Puechmaille S.J."/>
            <person name="Fedrigo O."/>
            <person name="Jarvis E.D."/>
            <person name="Hiller M."/>
            <person name="Vernes S.C."/>
            <person name="Myers E.W."/>
            <person name="Teeling E.C."/>
        </authorList>
    </citation>
    <scope>NUCLEOTIDE SEQUENCE [LARGE SCALE GENOMIC DNA]</scope>
    <source>
        <strain evidence="2">MMolMol1</strain>
        <tissue evidence="2">Muscle</tissue>
    </source>
</reference>
<gene>
    <name evidence="2" type="ORF">HJG59_011341</name>
</gene>
<dbReference type="Proteomes" id="UP000550707">
    <property type="component" value="Unassembled WGS sequence"/>
</dbReference>
<evidence type="ECO:0000313" key="3">
    <source>
        <dbReference type="Proteomes" id="UP000550707"/>
    </source>
</evidence>
<sequence>MQASAVGHRVQGVSFLAVTTSPGVTLDPQSDVFASLSKQHMEVFLGMKVDEAFRIRDSQNGGTCRSADQKEAGATAVEGETIRARMQAARGPRSAVLPERLPHAGLKSPDGPEGPRDQGKSPYFHRGTKKSMALPTPGAPELSLGEWRLSFAIGKFQGAGTK</sequence>
<name>A0A7J8GQU3_MOLMO</name>
<dbReference type="AlphaFoldDB" id="A0A7J8GQU3"/>
<accession>A0A7J8GQU3</accession>
<organism evidence="2 3">
    <name type="scientific">Molossus molossus</name>
    <name type="common">Pallas' mastiff bat</name>
    <name type="synonym">Vespertilio molossus</name>
    <dbReference type="NCBI Taxonomy" id="27622"/>
    <lineage>
        <taxon>Eukaryota</taxon>
        <taxon>Metazoa</taxon>
        <taxon>Chordata</taxon>
        <taxon>Craniata</taxon>
        <taxon>Vertebrata</taxon>
        <taxon>Euteleostomi</taxon>
        <taxon>Mammalia</taxon>
        <taxon>Eutheria</taxon>
        <taxon>Laurasiatheria</taxon>
        <taxon>Chiroptera</taxon>
        <taxon>Yangochiroptera</taxon>
        <taxon>Molossidae</taxon>
        <taxon>Molossus</taxon>
    </lineage>
</organism>
<feature type="region of interest" description="Disordered" evidence="1">
    <location>
        <begin position="85"/>
        <end position="139"/>
    </location>
</feature>
<keyword evidence="3" id="KW-1185">Reference proteome</keyword>
<proteinExistence type="predicted"/>
<evidence type="ECO:0000256" key="1">
    <source>
        <dbReference type="SAM" id="MobiDB-lite"/>
    </source>
</evidence>
<protein>
    <submittedName>
        <fullName evidence="2">Uncharacterized protein</fullName>
    </submittedName>
</protein>